<dbReference type="Proteomes" id="UP000236349">
    <property type="component" value="Chromosome"/>
</dbReference>
<gene>
    <name evidence="1" type="primary">vapB21</name>
    <name evidence="1" type="ORF">CAB90_03096</name>
</gene>
<sequence>MTSRIPISGPRAPEPRLRYIRYMHRGYALVVCSPGVTRTMIDIDDDLLARAAKELGTTTKKDTVHAALRAALRASAARSLMNRMAENATGTQDEALVNAMWRDGHPENTA</sequence>
<name>A0A0U0TH31_MYCTX</name>
<dbReference type="AlphaFoldDB" id="A0A0U0TH31"/>
<dbReference type="EMBL" id="CP024614">
    <property type="protein sequence ID" value="AUS51931.1"/>
    <property type="molecule type" value="Genomic_DNA"/>
</dbReference>
<protein>
    <submittedName>
        <fullName evidence="1">Antitoxin VapB21</fullName>
    </submittedName>
</protein>
<evidence type="ECO:0000313" key="1">
    <source>
        <dbReference type="EMBL" id="AUS51931.1"/>
    </source>
</evidence>
<accession>A0A0U0TH31</accession>
<reference evidence="1 2" key="1">
    <citation type="submission" date="2017-10" db="EMBL/GenBank/DDBJ databases">
        <title>Clinical isolate obtained from a human patient with meningeal tuberculosis in michoacan, Mexico.</title>
        <authorList>
            <person name="Guillen-Nepita A.L."/>
            <person name="Negrete-Paz A.M."/>
            <person name="Vazquez-Marrufo G."/>
            <person name="Cruz-Hernandez A."/>
            <person name="Fresia P."/>
            <person name="Naya H."/>
            <person name="Vazquez-Garciduenas M.S."/>
        </authorList>
    </citation>
    <scope>NUCLEOTIDE SEQUENCE [LARGE SCALE GENOMIC DNA]</scope>
    <source>
        <strain evidence="2">Beijing/MYC004</strain>
    </source>
</reference>
<organism evidence="1 2">
    <name type="scientific">Mycobacterium tuberculosis</name>
    <dbReference type="NCBI Taxonomy" id="1773"/>
    <lineage>
        <taxon>Bacteria</taxon>
        <taxon>Bacillati</taxon>
        <taxon>Actinomycetota</taxon>
        <taxon>Actinomycetes</taxon>
        <taxon>Mycobacteriales</taxon>
        <taxon>Mycobacteriaceae</taxon>
        <taxon>Mycobacterium</taxon>
        <taxon>Mycobacterium tuberculosis complex</taxon>
    </lineage>
</organism>
<proteinExistence type="predicted"/>
<dbReference type="InterPro" id="IPR019239">
    <property type="entry name" value="VapB_antitoxin"/>
</dbReference>
<dbReference type="Pfam" id="PF09957">
    <property type="entry name" value="VapB_antitoxin"/>
    <property type="match status" value="1"/>
</dbReference>
<evidence type="ECO:0000313" key="2">
    <source>
        <dbReference type="Proteomes" id="UP000236349"/>
    </source>
</evidence>